<organism evidence="2 3">
    <name type="scientific">Acidiluteibacter ferrifornacis</name>
    <dbReference type="NCBI Taxonomy" id="2692424"/>
    <lineage>
        <taxon>Bacteria</taxon>
        <taxon>Pseudomonadati</taxon>
        <taxon>Bacteroidota</taxon>
        <taxon>Flavobacteriia</taxon>
        <taxon>Flavobacteriales</taxon>
        <taxon>Cryomorphaceae</taxon>
        <taxon>Acidiluteibacter</taxon>
    </lineage>
</organism>
<dbReference type="AlphaFoldDB" id="A0A6N9NJ16"/>
<dbReference type="InterPro" id="IPR047785">
    <property type="entry name" value="tRNA_MNMC2"/>
</dbReference>
<evidence type="ECO:0000313" key="3">
    <source>
        <dbReference type="Proteomes" id="UP000470771"/>
    </source>
</evidence>
<keyword evidence="2" id="KW-0808">Transferase</keyword>
<accession>A0A6N9NJ16</accession>
<dbReference type="SUPFAM" id="SSF53335">
    <property type="entry name" value="S-adenosyl-L-methionine-dependent methyltransferases"/>
    <property type="match status" value="1"/>
</dbReference>
<dbReference type="GO" id="GO:0016645">
    <property type="term" value="F:oxidoreductase activity, acting on the CH-NH group of donors"/>
    <property type="evidence" value="ECO:0007669"/>
    <property type="project" value="InterPro"/>
</dbReference>
<reference evidence="2 3" key="1">
    <citation type="submission" date="2019-12" db="EMBL/GenBank/DDBJ databases">
        <authorList>
            <person name="Zhao J."/>
        </authorList>
    </citation>
    <scope>NUCLEOTIDE SEQUENCE [LARGE SCALE GENOMIC DNA]</scope>
    <source>
        <strain evidence="2 3">S-15</strain>
    </source>
</reference>
<dbReference type="InterPro" id="IPR008471">
    <property type="entry name" value="MnmC-like_methylTransf"/>
</dbReference>
<keyword evidence="2" id="KW-0489">Methyltransferase</keyword>
<dbReference type="Pfam" id="PF05430">
    <property type="entry name" value="Methyltransf_30"/>
    <property type="match status" value="1"/>
</dbReference>
<gene>
    <name evidence="2" type="primary">mnmD</name>
    <name evidence="2" type="ORF">GQN54_11170</name>
</gene>
<dbReference type="GO" id="GO:0004808">
    <property type="term" value="F:tRNA (5-methylaminomethyl-2-thiouridylate)(34)-methyltransferase activity"/>
    <property type="evidence" value="ECO:0007669"/>
    <property type="project" value="InterPro"/>
</dbReference>
<dbReference type="PANTHER" id="PTHR39963:SF1">
    <property type="entry name" value="MNMC-LIKE METHYLTRANSFERASE DOMAIN-CONTAINING PROTEIN"/>
    <property type="match status" value="1"/>
</dbReference>
<feature type="domain" description="MnmC-like methyltransferase" evidence="1">
    <location>
        <begin position="133"/>
        <end position="223"/>
    </location>
</feature>
<sequence length="223" mass="24935">MKREIITTADGSHSLYVPDLDEHYHSYHGSIKESQRVFIELGLEHVAEKVDSVSILEVGMGTGLNVLMTALANEGLKKNIRYDAIEAFPLEDELLNQLNYADQLLHPSATELFEAIHSAPWNEGTAITDLFVLTKIEAPIEAIDFSPEQYDLIYFDAFAPDVQGELWTDDIFAKMYAILKPGGVLSTYCVKGDVKRALIKQGFRIEKHNGPDGGKREVLRAIK</sequence>
<keyword evidence="3" id="KW-1185">Reference proteome</keyword>
<dbReference type="RefSeq" id="WP_160633628.1">
    <property type="nucleotide sequence ID" value="NZ_WWNE01000008.1"/>
</dbReference>
<dbReference type="Proteomes" id="UP000470771">
    <property type="component" value="Unassembled WGS sequence"/>
</dbReference>
<dbReference type="EMBL" id="WWNE01000008">
    <property type="protein sequence ID" value="NBG66676.1"/>
    <property type="molecule type" value="Genomic_DNA"/>
</dbReference>
<protein>
    <submittedName>
        <fullName evidence="2">tRNA (5-methylaminomethyl-2-thiouridine)(34)-methyltransferase MnmD</fullName>
    </submittedName>
</protein>
<comment type="caution">
    <text evidence="2">The sequence shown here is derived from an EMBL/GenBank/DDBJ whole genome shotgun (WGS) entry which is preliminary data.</text>
</comment>
<dbReference type="GO" id="GO:0032259">
    <property type="term" value="P:methylation"/>
    <property type="evidence" value="ECO:0007669"/>
    <property type="project" value="UniProtKB-KW"/>
</dbReference>
<name>A0A6N9NJ16_9FLAO</name>
<dbReference type="PANTHER" id="PTHR39963">
    <property type="entry name" value="SLL0983 PROTEIN"/>
    <property type="match status" value="1"/>
</dbReference>
<evidence type="ECO:0000313" key="2">
    <source>
        <dbReference type="EMBL" id="NBG66676.1"/>
    </source>
</evidence>
<dbReference type="Gene3D" id="3.40.50.150">
    <property type="entry name" value="Vaccinia Virus protein VP39"/>
    <property type="match status" value="1"/>
</dbReference>
<proteinExistence type="predicted"/>
<dbReference type="NCBIfam" id="NF033855">
    <property type="entry name" value="tRNA_MNMC2"/>
    <property type="match status" value="1"/>
</dbReference>
<dbReference type="InterPro" id="IPR029063">
    <property type="entry name" value="SAM-dependent_MTases_sf"/>
</dbReference>
<evidence type="ECO:0000259" key="1">
    <source>
        <dbReference type="Pfam" id="PF05430"/>
    </source>
</evidence>